<organism evidence="1 2">
    <name type="scientific">Williamwhitmania taraxaci</name>
    <dbReference type="NCBI Taxonomy" id="1640674"/>
    <lineage>
        <taxon>Bacteria</taxon>
        <taxon>Pseudomonadati</taxon>
        <taxon>Bacteroidota</taxon>
        <taxon>Bacteroidia</taxon>
        <taxon>Bacteroidales</taxon>
        <taxon>Williamwhitmaniaceae</taxon>
        <taxon>Williamwhitmania</taxon>
    </lineage>
</organism>
<dbReference type="OrthoDB" id="5373226at2"/>
<dbReference type="Gene3D" id="1.10.10.1150">
    <property type="entry name" value="Coenzyme PQQ synthesis protein D (PqqD)"/>
    <property type="match status" value="1"/>
</dbReference>
<dbReference type="RefSeq" id="WP_092440302.1">
    <property type="nucleotide sequence ID" value="NZ_FMYP01000069.1"/>
</dbReference>
<dbReference type="EMBL" id="FMYP01000069">
    <property type="protein sequence ID" value="SDC99331.1"/>
    <property type="molecule type" value="Genomic_DNA"/>
</dbReference>
<evidence type="ECO:0000313" key="2">
    <source>
        <dbReference type="Proteomes" id="UP000199452"/>
    </source>
</evidence>
<name>A0A1G6R497_9BACT</name>
<proteinExistence type="predicted"/>
<dbReference type="Proteomes" id="UP000199452">
    <property type="component" value="Unassembled WGS sequence"/>
</dbReference>
<dbReference type="AlphaFoldDB" id="A0A1G6R497"/>
<protein>
    <submittedName>
        <fullName evidence="1">Coenzyme PQQ synthesis protein D (PqqD)</fullName>
    </submittedName>
</protein>
<dbReference type="Pfam" id="PF05402">
    <property type="entry name" value="PqqD"/>
    <property type="match status" value="1"/>
</dbReference>
<keyword evidence="2" id="KW-1185">Reference proteome</keyword>
<sequence length="80" mass="9026">MEIKGNIALSENGFVFNPTTGDSFTLNNTGKVVLSLIKEGKSIEQIKEQMKGDYEVDEVTLERYLVDFVNDLKVNNLLEE</sequence>
<gene>
    <name evidence="1" type="ORF">SAMN05216323_106922</name>
</gene>
<reference evidence="1 2" key="1">
    <citation type="submission" date="2016-09" db="EMBL/GenBank/DDBJ databases">
        <authorList>
            <person name="Capua I."/>
            <person name="De Benedictis P."/>
            <person name="Joannis T."/>
            <person name="Lombin L.H."/>
            <person name="Cattoli G."/>
        </authorList>
    </citation>
    <scope>NUCLEOTIDE SEQUENCE [LARGE SCALE GENOMIC DNA]</scope>
    <source>
        <strain evidence="1 2">A7P-90m</strain>
    </source>
</reference>
<evidence type="ECO:0000313" key="1">
    <source>
        <dbReference type="EMBL" id="SDC99331.1"/>
    </source>
</evidence>
<dbReference type="InterPro" id="IPR008792">
    <property type="entry name" value="PQQD"/>
</dbReference>
<dbReference type="STRING" id="1640674.SAMN05216323_106922"/>
<accession>A0A1G6R497</accession>
<dbReference type="InterPro" id="IPR041881">
    <property type="entry name" value="PqqD_sf"/>
</dbReference>